<feature type="binding site" evidence="3">
    <location>
        <position position="96"/>
    </location>
    <ligand>
        <name>substrate</name>
    </ligand>
</feature>
<accession>A0A0P1IM69</accession>
<dbReference type="InterPro" id="IPR011042">
    <property type="entry name" value="6-blade_b-propeller_TolB-like"/>
</dbReference>
<reference evidence="6" key="1">
    <citation type="submission" date="2015-09" db="EMBL/GenBank/DDBJ databases">
        <authorList>
            <person name="Rodrigo-Torres Lidia"/>
            <person name="Arahal R.David."/>
        </authorList>
    </citation>
    <scope>NUCLEOTIDE SEQUENCE [LARGE SCALE GENOMIC DNA]</scope>
    <source>
        <strain evidence="6">CECT 5114</strain>
    </source>
</reference>
<dbReference type="GO" id="GO:0005509">
    <property type="term" value="F:calcium ion binding"/>
    <property type="evidence" value="ECO:0007669"/>
    <property type="project" value="TreeGrafter"/>
</dbReference>
<evidence type="ECO:0000256" key="3">
    <source>
        <dbReference type="PIRSR" id="PIRSR605511-2"/>
    </source>
</evidence>
<evidence type="ECO:0000256" key="1">
    <source>
        <dbReference type="ARBA" id="ARBA00008853"/>
    </source>
</evidence>
<feature type="binding site" evidence="3">
    <location>
        <position position="143"/>
    </location>
    <ligand>
        <name>a divalent metal cation</name>
        <dbReference type="ChEBI" id="CHEBI:60240"/>
    </ligand>
</feature>
<dbReference type="GO" id="GO:0050021">
    <property type="term" value="F:L-arabinonolactonase activity"/>
    <property type="evidence" value="ECO:0007669"/>
    <property type="project" value="UniProtKB-EC"/>
</dbReference>
<name>A0A0P1IM69_9RHOB</name>
<dbReference type="InterPro" id="IPR005511">
    <property type="entry name" value="SMP-30"/>
</dbReference>
<comment type="cofactor">
    <cofactor evidence="3">
        <name>Zn(2+)</name>
        <dbReference type="ChEBI" id="CHEBI:29105"/>
    </cofactor>
    <text evidence="3">Binds 1 divalent metal cation per subunit.</text>
</comment>
<dbReference type="EMBL" id="CYUE01000002">
    <property type="protein sequence ID" value="CUK24658.1"/>
    <property type="molecule type" value="Genomic_DNA"/>
</dbReference>
<feature type="binding site" evidence="3">
    <location>
        <position position="98"/>
    </location>
    <ligand>
        <name>substrate</name>
    </ligand>
</feature>
<dbReference type="STRING" id="1715691.TA5113_00506"/>
<keyword evidence="5" id="KW-0378">Hydrolase</keyword>
<dbReference type="AlphaFoldDB" id="A0A0P1IM69"/>
<dbReference type="Proteomes" id="UP000051184">
    <property type="component" value="Unassembled WGS sequence"/>
</dbReference>
<sequence>MSAYIYDDRVCALGEGALWHPLRNQLFWFDILGHKLLTRENGKAKSWQFDEHVSAAGWVDESTLLIASETGLFRFDIATGDSELLHSLEADNTVTRSNDGRADPFGGFWIGTMGKSAENGAGALYRLYKGEIRKIVGDVSITNAICFAPDKSVAYYTDTATKRILKVALDQTDGWPVGSAEVFIDLTDEGLNPDGAVVDADGNLWSAQWGAHRVACYDPQGNFLREVRLVAEQVSCPAFGGENLSTLFATSAAVGLEGENEGKTFAIDLPDVRGQAEHAVILD</sequence>
<feature type="active site" description="Proton donor/acceptor" evidence="2">
    <location>
        <position position="194"/>
    </location>
</feature>
<feature type="binding site" evidence="3">
    <location>
        <position position="194"/>
    </location>
    <ligand>
        <name>a divalent metal cation</name>
        <dbReference type="ChEBI" id="CHEBI:60240"/>
    </ligand>
</feature>
<evidence type="ECO:0000313" key="5">
    <source>
        <dbReference type="EMBL" id="CUK24658.1"/>
    </source>
</evidence>
<dbReference type="GO" id="GO:0004341">
    <property type="term" value="F:gluconolactonase activity"/>
    <property type="evidence" value="ECO:0007669"/>
    <property type="project" value="TreeGrafter"/>
</dbReference>
<dbReference type="PRINTS" id="PR01790">
    <property type="entry name" value="SMP30FAMILY"/>
</dbReference>
<proteinExistence type="inferred from homology"/>
<dbReference type="RefSeq" id="WP_058313647.1">
    <property type="nucleotide sequence ID" value="NZ_CYTO01000004.1"/>
</dbReference>
<protein>
    <submittedName>
        <fullName evidence="5">L-arabinolactonase</fullName>
        <ecNumber evidence="5">3.1.1.15</ecNumber>
    </submittedName>
</protein>
<evidence type="ECO:0000313" key="6">
    <source>
        <dbReference type="Proteomes" id="UP000051184"/>
    </source>
</evidence>
<comment type="similarity">
    <text evidence="1">Belongs to the SMP-30/CGR1 family.</text>
</comment>
<dbReference type="GO" id="GO:0019853">
    <property type="term" value="P:L-ascorbic acid biosynthetic process"/>
    <property type="evidence" value="ECO:0007669"/>
    <property type="project" value="TreeGrafter"/>
</dbReference>
<feature type="binding site" evidence="3">
    <location>
        <position position="15"/>
    </location>
    <ligand>
        <name>a divalent metal cation</name>
        <dbReference type="ChEBI" id="CHEBI:60240"/>
    </ligand>
</feature>
<dbReference type="SUPFAM" id="SSF63829">
    <property type="entry name" value="Calcium-dependent phosphotriesterase"/>
    <property type="match status" value="1"/>
</dbReference>
<keyword evidence="3" id="KW-0479">Metal-binding</keyword>
<dbReference type="Gene3D" id="2.120.10.30">
    <property type="entry name" value="TolB, C-terminal domain"/>
    <property type="match status" value="1"/>
</dbReference>
<feature type="domain" description="SMP-30/Gluconolactonase/LRE-like region" evidence="4">
    <location>
        <begin position="13"/>
        <end position="252"/>
    </location>
</feature>
<dbReference type="Pfam" id="PF08450">
    <property type="entry name" value="SGL"/>
    <property type="match status" value="1"/>
</dbReference>
<dbReference type="InterPro" id="IPR013658">
    <property type="entry name" value="SGL"/>
</dbReference>
<evidence type="ECO:0000259" key="4">
    <source>
        <dbReference type="Pfam" id="PF08450"/>
    </source>
</evidence>
<keyword evidence="3" id="KW-0862">Zinc</keyword>
<keyword evidence="6" id="KW-1185">Reference proteome</keyword>
<dbReference type="PANTHER" id="PTHR10907">
    <property type="entry name" value="REGUCALCIN"/>
    <property type="match status" value="1"/>
</dbReference>
<gene>
    <name evidence="5" type="primary">araB_1</name>
    <name evidence="5" type="ORF">TA5114_00443</name>
</gene>
<dbReference type="PANTHER" id="PTHR10907:SF47">
    <property type="entry name" value="REGUCALCIN"/>
    <property type="match status" value="1"/>
</dbReference>
<dbReference type="OrthoDB" id="2633250at2"/>
<evidence type="ECO:0000256" key="2">
    <source>
        <dbReference type="PIRSR" id="PIRSR605511-1"/>
    </source>
</evidence>
<organism evidence="5 6">
    <name type="scientific">Cognatishimia activa</name>
    <dbReference type="NCBI Taxonomy" id="1715691"/>
    <lineage>
        <taxon>Bacteria</taxon>
        <taxon>Pseudomonadati</taxon>
        <taxon>Pseudomonadota</taxon>
        <taxon>Alphaproteobacteria</taxon>
        <taxon>Rhodobacterales</taxon>
        <taxon>Paracoccaceae</taxon>
        <taxon>Cognatishimia</taxon>
    </lineage>
</organism>
<dbReference type="EC" id="3.1.1.15" evidence="5"/>